<proteinExistence type="predicted"/>
<reference evidence="1" key="1">
    <citation type="submission" date="2018-02" db="EMBL/GenBank/DDBJ databases">
        <title>Rhizophora mucronata_Transcriptome.</title>
        <authorList>
            <person name="Meera S.P."/>
            <person name="Sreeshan A."/>
            <person name="Augustine A."/>
        </authorList>
    </citation>
    <scope>NUCLEOTIDE SEQUENCE</scope>
    <source>
        <tissue evidence="1">Leaf</tissue>
    </source>
</reference>
<protein>
    <submittedName>
        <fullName evidence="1">Uncharacterized protein</fullName>
    </submittedName>
</protein>
<dbReference type="AlphaFoldDB" id="A0A2P2P1S8"/>
<organism evidence="1">
    <name type="scientific">Rhizophora mucronata</name>
    <name type="common">Asiatic mangrove</name>
    <dbReference type="NCBI Taxonomy" id="61149"/>
    <lineage>
        <taxon>Eukaryota</taxon>
        <taxon>Viridiplantae</taxon>
        <taxon>Streptophyta</taxon>
        <taxon>Embryophyta</taxon>
        <taxon>Tracheophyta</taxon>
        <taxon>Spermatophyta</taxon>
        <taxon>Magnoliopsida</taxon>
        <taxon>eudicotyledons</taxon>
        <taxon>Gunneridae</taxon>
        <taxon>Pentapetalae</taxon>
        <taxon>rosids</taxon>
        <taxon>fabids</taxon>
        <taxon>Malpighiales</taxon>
        <taxon>Rhizophoraceae</taxon>
        <taxon>Rhizophora</taxon>
    </lineage>
</organism>
<evidence type="ECO:0000313" key="1">
    <source>
        <dbReference type="EMBL" id="MBX48756.1"/>
    </source>
</evidence>
<dbReference type="EMBL" id="GGEC01068272">
    <property type="protein sequence ID" value="MBX48756.1"/>
    <property type="molecule type" value="Transcribed_RNA"/>
</dbReference>
<name>A0A2P2P1S8_RHIMU</name>
<accession>A0A2P2P1S8</accession>
<sequence>MWFCRNCSIILVYGSRCLPLDLLLLVCNASGMQVVSGFLAVF</sequence>